<reference evidence="4 5" key="1">
    <citation type="journal article" date="2024" name="J Genomics">
        <title>Draft genome sequencing and assembly of Favolaschia claudopus CIRM-BRFM 2984 isolated from oak limbs.</title>
        <authorList>
            <person name="Navarro D."/>
            <person name="Drula E."/>
            <person name="Chaduli D."/>
            <person name="Cazenave R."/>
            <person name="Ahrendt S."/>
            <person name="Wang J."/>
            <person name="Lipzen A."/>
            <person name="Daum C."/>
            <person name="Barry K."/>
            <person name="Grigoriev I.V."/>
            <person name="Favel A."/>
            <person name="Rosso M.N."/>
            <person name="Martin F."/>
        </authorList>
    </citation>
    <scope>NUCLEOTIDE SEQUENCE [LARGE SCALE GENOMIC DNA]</scope>
    <source>
        <strain evidence="4 5">CIRM-BRFM 2984</strain>
    </source>
</reference>
<name>A0AAW0C7G5_9AGAR</name>
<proteinExistence type="predicted"/>
<protein>
    <submittedName>
        <fullName evidence="4">Uncharacterized protein</fullName>
    </submittedName>
</protein>
<dbReference type="EMBL" id="JAWWNJ010000021">
    <property type="protein sequence ID" value="KAK7034419.1"/>
    <property type="molecule type" value="Genomic_DNA"/>
</dbReference>
<evidence type="ECO:0000313" key="4">
    <source>
        <dbReference type="EMBL" id="KAK7034419.1"/>
    </source>
</evidence>
<dbReference type="EMBL" id="JAWWNJ010000156">
    <property type="protein sequence ID" value="KAK6980877.1"/>
    <property type="molecule type" value="Genomic_DNA"/>
</dbReference>
<dbReference type="Proteomes" id="UP001362999">
    <property type="component" value="Unassembled WGS sequence"/>
</dbReference>
<comment type="caution">
    <text evidence="4">The sequence shown here is derived from an EMBL/GenBank/DDBJ whole genome shotgun (WGS) entry which is preliminary data.</text>
</comment>
<dbReference type="AlphaFoldDB" id="A0AAW0C7G5"/>
<evidence type="ECO:0000313" key="2">
    <source>
        <dbReference type="EMBL" id="KAK6980877.1"/>
    </source>
</evidence>
<feature type="compositionally biased region" description="Basic and acidic residues" evidence="1">
    <location>
        <begin position="10"/>
        <end position="21"/>
    </location>
</feature>
<sequence>MARFQSQKCHTSDSQHKCDDVRETYEDTSSLQGEAEDIELNIDFLLRPASPWAARQPSSKSLRHGSVISGRPAFMVSVNYPDLFLANLLAQSSRHSGCPFPSDRSKTTTAKSTAHVMGSCQHPTHIDKYGVSGRSASASRISIENLVEPPEFGPQVLLKQDTEEKCSKAAVIHDAGAWSQKFNPYLVQIDLQEDCYRSDPPSSFLRFLVER</sequence>
<evidence type="ECO:0000313" key="5">
    <source>
        <dbReference type="Proteomes" id="UP001362999"/>
    </source>
</evidence>
<organism evidence="4 5">
    <name type="scientific">Favolaschia claudopus</name>
    <dbReference type="NCBI Taxonomy" id="2862362"/>
    <lineage>
        <taxon>Eukaryota</taxon>
        <taxon>Fungi</taxon>
        <taxon>Dikarya</taxon>
        <taxon>Basidiomycota</taxon>
        <taxon>Agaricomycotina</taxon>
        <taxon>Agaricomycetes</taxon>
        <taxon>Agaricomycetidae</taxon>
        <taxon>Agaricales</taxon>
        <taxon>Marasmiineae</taxon>
        <taxon>Mycenaceae</taxon>
        <taxon>Favolaschia</taxon>
    </lineage>
</organism>
<evidence type="ECO:0000256" key="1">
    <source>
        <dbReference type="SAM" id="MobiDB-lite"/>
    </source>
</evidence>
<dbReference type="EMBL" id="JAWWNJ010000127">
    <property type="protein sequence ID" value="KAK6987914.1"/>
    <property type="molecule type" value="Genomic_DNA"/>
</dbReference>
<gene>
    <name evidence="3" type="ORF">R3P38DRAFT_2805179</name>
    <name evidence="2" type="ORF">R3P38DRAFT_2808876</name>
    <name evidence="4" type="ORF">R3P38DRAFT_3496981</name>
</gene>
<feature type="region of interest" description="Disordered" evidence="1">
    <location>
        <begin position="1"/>
        <end position="21"/>
    </location>
</feature>
<evidence type="ECO:0000313" key="3">
    <source>
        <dbReference type="EMBL" id="KAK6987914.1"/>
    </source>
</evidence>
<accession>A0AAW0C7G5</accession>
<keyword evidence="5" id="KW-1185">Reference proteome</keyword>